<organism evidence="1">
    <name type="scientific">Arundo donax</name>
    <name type="common">Giant reed</name>
    <name type="synonym">Donax arundinaceus</name>
    <dbReference type="NCBI Taxonomy" id="35708"/>
    <lineage>
        <taxon>Eukaryota</taxon>
        <taxon>Viridiplantae</taxon>
        <taxon>Streptophyta</taxon>
        <taxon>Embryophyta</taxon>
        <taxon>Tracheophyta</taxon>
        <taxon>Spermatophyta</taxon>
        <taxon>Magnoliopsida</taxon>
        <taxon>Liliopsida</taxon>
        <taxon>Poales</taxon>
        <taxon>Poaceae</taxon>
        <taxon>PACMAD clade</taxon>
        <taxon>Arundinoideae</taxon>
        <taxon>Arundineae</taxon>
        <taxon>Arundo</taxon>
    </lineage>
</organism>
<accession>A0A0A8XNJ6</accession>
<proteinExistence type="predicted"/>
<protein>
    <submittedName>
        <fullName evidence="1">Uncharacterized protein</fullName>
    </submittedName>
</protein>
<sequence length="92" mass="9588">MRRATMAGGEGRGLSQLARRCSGAIVGLRGASQERRRRTAVGCCGSCTGFTGEGEGECGAAAFFLGGEDGAGAGAKACVVFLAVRRFRWWLR</sequence>
<dbReference type="EMBL" id="GBRH01282949">
    <property type="protein sequence ID" value="JAD14946.1"/>
    <property type="molecule type" value="Transcribed_RNA"/>
</dbReference>
<dbReference type="AlphaFoldDB" id="A0A0A8XNJ6"/>
<reference evidence="1" key="1">
    <citation type="submission" date="2014-09" db="EMBL/GenBank/DDBJ databases">
        <authorList>
            <person name="Magalhaes I.L.F."/>
            <person name="Oliveira U."/>
            <person name="Santos F.R."/>
            <person name="Vidigal T.H.D.A."/>
            <person name="Brescovit A.D."/>
            <person name="Santos A.J."/>
        </authorList>
    </citation>
    <scope>NUCLEOTIDE SEQUENCE</scope>
    <source>
        <tissue evidence="1">Shoot tissue taken approximately 20 cm above the soil surface</tissue>
    </source>
</reference>
<name>A0A0A8XNJ6_ARUDO</name>
<reference evidence="1" key="2">
    <citation type="journal article" date="2015" name="Data Brief">
        <title>Shoot transcriptome of the giant reed, Arundo donax.</title>
        <authorList>
            <person name="Barrero R.A."/>
            <person name="Guerrero F.D."/>
            <person name="Moolhuijzen P."/>
            <person name="Goolsby J.A."/>
            <person name="Tidwell J."/>
            <person name="Bellgard S.E."/>
            <person name="Bellgard M.I."/>
        </authorList>
    </citation>
    <scope>NUCLEOTIDE SEQUENCE</scope>
    <source>
        <tissue evidence="1">Shoot tissue taken approximately 20 cm above the soil surface</tissue>
    </source>
</reference>
<evidence type="ECO:0000313" key="1">
    <source>
        <dbReference type="EMBL" id="JAD14946.1"/>
    </source>
</evidence>